<dbReference type="EMBL" id="ML994610">
    <property type="protein sequence ID" value="KAF2195355.1"/>
    <property type="molecule type" value="Genomic_DNA"/>
</dbReference>
<evidence type="ECO:0000313" key="1">
    <source>
        <dbReference type="EMBL" id="KAF2195355.1"/>
    </source>
</evidence>
<dbReference type="AlphaFoldDB" id="A0A6A6EVX0"/>
<gene>
    <name evidence="1" type="ORF">K469DRAFT_722603</name>
</gene>
<organism evidence="1 2">
    <name type="scientific">Zopfia rhizophila CBS 207.26</name>
    <dbReference type="NCBI Taxonomy" id="1314779"/>
    <lineage>
        <taxon>Eukaryota</taxon>
        <taxon>Fungi</taxon>
        <taxon>Dikarya</taxon>
        <taxon>Ascomycota</taxon>
        <taxon>Pezizomycotina</taxon>
        <taxon>Dothideomycetes</taxon>
        <taxon>Dothideomycetes incertae sedis</taxon>
        <taxon>Zopfiaceae</taxon>
        <taxon>Zopfia</taxon>
    </lineage>
</organism>
<dbReference type="OrthoDB" id="5230873at2759"/>
<name>A0A6A6EVX0_9PEZI</name>
<dbReference type="Proteomes" id="UP000800200">
    <property type="component" value="Unassembled WGS sequence"/>
</dbReference>
<reference evidence="1" key="1">
    <citation type="journal article" date="2020" name="Stud. Mycol.">
        <title>101 Dothideomycetes genomes: a test case for predicting lifestyles and emergence of pathogens.</title>
        <authorList>
            <person name="Haridas S."/>
            <person name="Albert R."/>
            <person name="Binder M."/>
            <person name="Bloem J."/>
            <person name="Labutti K."/>
            <person name="Salamov A."/>
            <person name="Andreopoulos B."/>
            <person name="Baker S."/>
            <person name="Barry K."/>
            <person name="Bills G."/>
            <person name="Bluhm B."/>
            <person name="Cannon C."/>
            <person name="Castanera R."/>
            <person name="Culley D."/>
            <person name="Daum C."/>
            <person name="Ezra D."/>
            <person name="Gonzalez J."/>
            <person name="Henrissat B."/>
            <person name="Kuo A."/>
            <person name="Liang C."/>
            <person name="Lipzen A."/>
            <person name="Lutzoni F."/>
            <person name="Magnuson J."/>
            <person name="Mondo S."/>
            <person name="Nolan M."/>
            <person name="Ohm R."/>
            <person name="Pangilinan J."/>
            <person name="Park H.-J."/>
            <person name="Ramirez L."/>
            <person name="Alfaro M."/>
            <person name="Sun H."/>
            <person name="Tritt A."/>
            <person name="Yoshinaga Y."/>
            <person name="Zwiers L.-H."/>
            <person name="Turgeon B."/>
            <person name="Goodwin S."/>
            <person name="Spatafora J."/>
            <person name="Crous P."/>
            <person name="Grigoriev I."/>
        </authorList>
    </citation>
    <scope>NUCLEOTIDE SEQUENCE</scope>
    <source>
        <strain evidence="1">CBS 207.26</strain>
    </source>
</reference>
<accession>A0A6A6EVX0</accession>
<protein>
    <submittedName>
        <fullName evidence="1">Uncharacterized protein</fullName>
    </submittedName>
</protein>
<proteinExistence type="predicted"/>
<evidence type="ECO:0000313" key="2">
    <source>
        <dbReference type="Proteomes" id="UP000800200"/>
    </source>
</evidence>
<sequence length="162" mass="17840">MSATSNFSLYAYSTDITPGLKLFYGDGQAYVGTHPPSFVLQSVNISLSETDESTEFVATPDRAMDWASQPTMYIDTTSDAFNPVGFTIGNETVDNSSTVTRFGLYGGWAFHRDDEGIVEMKFYATPINETDIYLVRWNAGSSKTVDRISISLRTVALIIITS</sequence>
<keyword evidence="2" id="KW-1185">Reference proteome</keyword>